<organism evidence="1 2">
    <name type="scientific">Celeribacter neptunius</name>
    <dbReference type="NCBI Taxonomy" id="588602"/>
    <lineage>
        <taxon>Bacteria</taxon>
        <taxon>Pseudomonadati</taxon>
        <taxon>Pseudomonadota</taxon>
        <taxon>Alphaproteobacteria</taxon>
        <taxon>Rhodobacterales</taxon>
        <taxon>Roseobacteraceae</taxon>
        <taxon>Celeribacter</taxon>
    </lineage>
</organism>
<dbReference type="AlphaFoldDB" id="A0A1I3QQI2"/>
<name>A0A1I3QQI2_9RHOB</name>
<proteinExistence type="predicted"/>
<gene>
    <name evidence="1" type="ORF">SAMN04487991_1910</name>
</gene>
<dbReference type="InterPro" id="IPR029063">
    <property type="entry name" value="SAM-dependent_MTases_sf"/>
</dbReference>
<keyword evidence="2" id="KW-1185">Reference proteome</keyword>
<dbReference type="InterPro" id="IPR029044">
    <property type="entry name" value="Nucleotide-diphossugar_trans"/>
</dbReference>
<dbReference type="SUPFAM" id="SSF53335">
    <property type="entry name" value="S-adenosyl-L-methionine-dependent methyltransferases"/>
    <property type="match status" value="1"/>
</dbReference>
<dbReference type="EMBL" id="FORH01000003">
    <property type="protein sequence ID" value="SFJ35692.1"/>
    <property type="molecule type" value="Genomic_DNA"/>
</dbReference>
<dbReference type="SUPFAM" id="SSF53448">
    <property type="entry name" value="Nucleotide-diphospho-sugar transferases"/>
    <property type="match status" value="1"/>
</dbReference>
<dbReference type="Proteomes" id="UP000199630">
    <property type="component" value="Unassembled WGS sequence"/>
</dbReference>
<dbReference type="CDD" id="cd02440">
    <property type="entry name" value="AdoMet_MTases"/>
    <property type="match status" value="1"/>
</dbReference>
<accession>A0A1I3QQI2</accession>
<evidence type="ECO:0000313" key="1">
    <source>
        <dbReference type="EMBL" id="SFJ35692.1"/>
    </source>
</evidence>
<reference evidence="2" key="1">
    <citation type="submission" date="2016-10" db="EMBL/GenBank/DDBJ databases">
        <authorList>
            <person name="Varghese N."/>
            <person name="Submissions S."/>
        </authorList>
    </citation>
    <scope>NUCLEOTIDE SEQUENCE [LARGE SCALE GENOMIC DNA]</scope>
    <source>
        <strain evidence="2">DSM 26471</strain>
    </source>
</reference>
<evidence type="ECO:0000313" key="2">
    <source>
        <dbReference type="Proteomes" id="UP000199630"/>
    </source>
</evidence>
<sequence length="608" mass="67732">MGLGYEVFSRFTYVESVEMTKLPEIASLWIGGNLSWLEQLCLKSFADQGHHTTLYSYEPIPNVPPGVHTADAADIYPGEPMLRHARTGSPAIHADMWRLNLLKKTDKIWVDADMYCYKPFDYTSPYVFGWEKPGLVCNAVLGLPSDSKTLNGLLEFFEDEYAIAPWLKPEQIAELEAERDAGNPVHMTEQTWGFTGPSSVTHFLIETGEIEHAQPEPAFYPVSFKERNHLIISRFNPEEEFTGDTRGVHFWARRMKPRLEEKEHNTPRRGSFMDGLLKKHAIDPAAAPIPAKKANANAKAPVDDPAFQKKIARLALAGDLSMDKICRDYLVDKRFVKQCIEALGQAVLTEEVGASVPGTSELPVSGELPVDVEAMDVSMFGREDIVNVILQRSDVLTGRDERPGRVIKGWSEGDTTAIDRVTAEHGDELVREAARLIAEEFADVRGIFDAQPPRRIADIGCGYAIFDLFVARAYGSEPLLIDLEENDQRHFGFEGQGAAYSNLDTARRFLMANGVSDTSIETLNPRAQDLMAVQPVDMAVSFVACGFHFPVDLYMPFFREKVRAGGRILLDLRGKTFDAQAEVLSELGELRVLGGAPKRRRVLVTKAG</sequence>
<protein>
    <recommendedName>
        <fullName evidence="3">Methyltransferase domain-containing protein</fullName>
    </recommendedName>
</protein>
<evidence type="ECO:0008006" key="3">
    <source>
        <dbReference type="Google" id="ProtNLM"/>
    </source>
</evidence>
<dbReference type="Gene3D" id="3.90.550.20">
    <property type="match status" value="1"/>
</dbReference>
<dbReference type="Gene3D" id="3.40.50.150">
    <property type="entry name" value="Vaccinia Virus protein VP39"/>
    <property type="match status" value="1"/>
</dbReference>
<dbReference type="STRING" id="588602.SAMN04487991_1910"/>